<evidence type="ECO:0008006" key="3">
    <source>
        <dbReference type="Google" id="ProtNLM"/>
    </source>
</evidence>
<protein>
    <recommendedName>
        <fullName evidence="3">Lipoprotein</fullName>
    </recommendedName>
</protein>
<organism evidence="1 2">
    <name type="scientific">Plebeiibacterium sediminum</name>
    <dbReference type="NCBI Taxonomy" id="2992112"/>
    <lineage>
        <taxon>Bacteria</taxon>
        <taxon>Pseudomonadati</taxon>
        <taxon>Bacteroidota</taxon>
        <taxon>Bacteroidia</taxon>
        <taxon>Marinilabiliales</taxon>
        <taxon>Marinilabiliaceae</taxon>
        <taxon>Plebeiibacterium</taxon>
    </lineage>
</organism>
<evidence type="ECO:0000313" key="2">
    <source>
        <dbReference type="Proteomes" id="UP001209229"/>
    </source>
</evidence>
<dbReference type="PROSITE" id="PS51257">
    <property type="entry name" value="PROKAR_LIPOPROTEIN"/>
    <property type="match status" value="1"/>
</dbReference>
<dbReference type="Proteomes" id="UP001209229">
    <property type="component" value="Unassembled WGS sequence"/>
</dbReference>
<proteinExistence type="predicted"/>
<accession>A0AAE3M574</accession>
<dbReference type="EMBL" id="JAPDPJ010000024">
    <property type="protein sequence ID" value="MCW3787089.1"/>
    <property type="molecule type" value="Genomic_DNA"/>
</dbReference>
<reference evidence="1" key="1">
    <citation type="submission" date="2022-10" db="EMBL/GenBank/DDBJ databases">
        <authorList>
            <person name="Yu W.X."/>
        </authorList>
    </citation>
    <scope>NUCLEOTIDE SEQUENCE</scope>
    <source>
        <strain evidence="1">AAT</strain>
    </source>
</reference>
<evidence type="ECO:0000313" key="1">
    <source>
        <dbReference type="EMBL" id="MCW3787089.1"/>
    </source>
</evidence>
<dbReference type="RefSeq" id="WP_301190654.1">
    <property type="nucleotide sequence ID" value="NZ_JAPDPJ010000024.1"/>
</dbReference>
<name>A0AAE3M574_9BACT</name>
<comment type="caution">
    <text evidence="1">The sequence shown here is derived from an EMBL/GenBank/DDBJ whole genome shotgun (WGS) entry which is preliminary data.</text>
</comment>
<sequence length="384" mass="45401">MRIIYKLQALILLTVLLGCTNHDKLLKLRYIRGGQTYTDTIFIDQFVTQDGNLQTKYLNKVSFELIDSAYFFNNNPEQSRFYSREVALNFQKRVKEYSPEYYSIATVFYIDKAINFYTSVFDHKIDFHKWDDYRSIKVLLGEYALLSQPNKFILEANQLFSPSIFYHEIGHIAFWSLEDQLGIKFKGLSPLHVGLMEYFTVSLFNNPTVGELVLKKAKRDASLLYLYPQPDSMKLRRTFQLIKESFPEEIADTSSFLSKYCTLSQELYSKILDTQIDNHRGGFLYTSTLWRIREQIGKEKTDRLVAQAILNLNEYMNKRSDYYRFDINEEVEEKIMWYDFYYGLLLKDKELFDGKNQSVISAEFKRSNFPIDKIEVINKITLQN</sequence>
<gene>
    <name evidence="1" type="ORF">OM075_11455</name>
</gene>
<keyword evidence="2" id="KW-1185">Reference proteome</keyword>
<dbReference type="AlphaFoldDB" id="A0AAE3M574"/>